<feature type="domain" description="NAD-dependent epimerase/dehydratase" evidence="1">
    <location>
        <begin position="4"/>
        <end position="66"/>
    </location>
</feature>
<dbReference type="GO" id="GO:0003978">
    <property type="term" value="F:UDP-glucose 4-epimerase activity"/>
    <property type="evidence" value="ECO:0007669"/>
    <property type="project" value="UniProtKB-EC"/>
</dbReference>
<dbReference type="Gene3D" id="3.40.50.720">
    <property type="entry name" value="NAD(P)-binding Rossmann-like Domain"/>
    <property type="match status" value="1"/>
</dbReference>
<accession>A0A5J4PQ94</accession>
<dbReference type="InterPro" id="IPR001509">
    <property type="entry name" value="Epimerase_deHydtase"/>
</dbReference>
<dbReference type="EMBL" id="SNRY01006788">
    <property type="protein sequence ID" value="KAA6311796.1"/>
    <property type="molecule type" value="Genomic_DNA"/>
</dbReference>
<feature type="non-terminal residue" evidence="2">
    <location>
        <position position="77"/>
    </location>
</feature>
<name>A0A5J4PQ94_9ZZZZ</name>
<dbReference type="SUPFAM" id="SSF51735">
    <property type="entry name" value="NAD(P)-binding Rossmann-fold domains"/>
    <property type="match status" value="1"/>
</dbReference>
<dbReference type="InterPro" id="IPR036291">
    <property type="entry name" value="NAD(P)-bd_dom_sf"/>
</dbReference>
<protein>
    <submittedName>
        <fullName evidence="2">UDP-glucose 4-epimerase</fullName>
        <ecNumber evidence="2">5.1.3.2</ecNumber>
    </submittedName>
</protein>
<keyword evidence="2" id="KW-0413">Isomerase</keyword>
<dbReference type="EC" id="5.1.3.2" evidence="2"/>
<proteinExistence type="predicted"/>
<sequence>MATILITGASGFIGSFMTEEALNRNMSVWAGIRQSRSKRYLSNRNIRFIELDFAHSDILRQQLSLHKAANGVFDYII</sequence>
<comment type="caution">
    <text evidence="2">The sequence shown here is derived from an EMBL/GenBank/DDBJ whole genome shotgun (WGS) entry which is preliminary data.</text>
</comment>
<gene>
    <name evidence="2" type="ORF">EZS27_037150</name>
</gene>
<dbReference type="AlphaFoldDB" id="A0A5J4PQ94"/>
<evidence type="ECO:0000313" key="2">
    <source>
        <dbReference type="EMBL" id="KAA6311796.1"/>
    </source>
</evidence>
<dbReference type="Pfam" id="PF01370">
    <property type="entry name" value="Epimerase"/>
    <property type="match status" value="1"/>
</dbReference>
<evidence type="ECO:0000259" key="1">
    <source>
        <dbReference type="Pfam" id="PF01370"/>
    </source>
</evidence>
<organism evidence="2">
    <name type="scientific">termite gut metagenome</name>
    <dbReference type="NCBI Taxonomy" id="433724"/>
    <lineage>
        <taxon>unclassified sequences</taxon>
        <taxon>metagenomes</taxon>
        <taxon>organismal metagenomes</taxon>
    </lineage>
</organism>
<reference evidence="2" key="1">
    <citation type="submission" date="2019-03" db="EMBL/GenBank/DDBJ databases">
        <title>Single cell metagenomics reveals metabolic interactions within the superorganism composed of flagellate Streblomastix strix and complex community of Bacteroidetes bacteria on its surface.</title>
        <authorList>
            <person name="Treitli S.C."/>
            <person name="Kolisko M."/>
            <person name="Husnik F."/>
            <person name="Keeling P."/>
            <person name="Hampl V."/>
        </authorList>
    </citation>
    <scope>NUCLEOTIDE SEQUENCE</scope>
    <source>
        <strain evidence="2">STM</strain>
    </source>
</reference>